<comment type="caution">
    <text evidence="4">The sequence shown here is derived from an EMBL/GenBank/DDBJ whole genome shotgun (WGS) entry which is preliminary data.</text>
</comment>
<dbReference type="InterPro" id="IPR019251">
    <property type="entry name" value="DUF2231_TM"/>
</dbReference>
<feature type="transmembrane region" description="Helical" evidence="2">
    <location>
        <begin position="152"/>
        <end position="177"/>
    </location>
</feature>
<reference evidence="4 5" key="1">
    <citation type="submission" date="2019-10" db="EMBL/GenBank/DDBJ databases">
        <title>Draft Genome Assembly of Rhodococcus zopfii DSM44189.</title>
        <authorList>
            <person name="Sutton J.M."/>
            <person name="Akob D.M."/>
            <person name="Bushman T.J."/>
        </authorList>
    </citation>
    <scope>NUCLEOTIDE SEQUENCE [LARGE SCALE GENOMIC DNA]</scope>
    <source>
        <strain evidence="4 5">DSM 44189</strain>
    </source>
</reference>
<dbReference type="RefSeq" id="WP_072811255.1">
    <property type="nucleotide sequence ID" value="NZ_JAHWLX010000001.1"/>
</dbReference>
<protein>
    <submittedName>
        <fullName evidence="4">DUF2231 domain-containing protein</fullName>
    </submittedName>
</protein>
<dbReference type="Proteomes" id="UP001275440">
    <property type="component" value="Unassembled WGS sequence"/>
</dbReference>
<feature type="domain" description="DUF2231" evidence="3">
    <location>
        <begin position="59"/>
        <end position="184"/>
    </location>
</feature>
<keyword evidence="2" id="KW-0472">Membrane</keyword>
<feature type="transmembrane region" description="Helical" evidence="2">
    <location>
        <begin position="62"/>
        <end position="84"/>
    </location>
</feature>
<name>A0ABU3WM55_9NOCA</name>
<accession>A0ABU3WM55</accession>
<organism evidence="4 5">
    <name type="scientific">Rhodococcus zopfii</name>
    <dbReference type="NCBI Taxonomy" id="43772"/>
    <lineage>
        <taxon>Bacteria</taxon>
        <taxon>Bacillati</taxon>
        <taxon>Actinomycetota</taxon>
        <taxon>Actinomycetes</taxon>
        <taxon>Mycobacteriales</taxon>
        <taxon>Nocardiaceae</taxon>
        <taxon>Rhodococcus</taxon>
    </lineage>
</organism>
<evidence type="ECO:0000313" key="5">
    <source>
        <dbReference type="Proteomes" id="UP001275440"/>
    </source>
</evidence>
<evidence type="ECO:0000256" key="2">
    <source>
        <dbReference type="SAM" id="Phobius"/>
    </source>
</evidence>
<keyword evidence="2" id="KW-1133">Transmembrane helix</keyword>
<gene>
    <name evidence="4" type="ORF">F8M49_02165</name>
</gene>
<dbReference type="Pfam" id="PF09990">
    <property type="entry name" value="DUF2231"/>
    <property type="match status" value="1"/>
</dbReference>
<keyword evidence="5" id="KW-1185">Reference proteome</keyword>
<proteinExistence type="predicted"/>
<feature type="region of interest" description="Disordered" evidence="1">
    <location>
        <begin position="191"/>
        <end position="212"/>
    </location>
</feature>
<sequence length="212" mass="21926">MSTSNISTQTPHRSPPLARLLESTESASWLDRPATRVRALVRPLADGPAGGVLRGDFLGHPLHPALVAVPIGAWSSAAVFDLVFRRPDAARRLLGIGLAATPPTLATGWSDWSRCTTVQRRVGLIHAVTNAAGIALTAASYRRRRCASESSASAVALSLAGLGLIGVGGTLGGHLAYVLGARVSPHADVPDAEANGPAYDPVLAEPVTPADR</sequence>
<dbReference type="EMBL" id="WBMO01000001">
    <property type="protein sequence ID" value="MDV2474518.1"/>
    <property type="molecule type" value="Genomic_DNA"/>
</dbReference>
<evidence type="ECO:0000259" key="3">
    <source>
        <dbReference type="Pfam" id="PF09990"/>
    </source>
</evidence>
<evidence type="ECO:0000313" key="4">
    <source>
        <dbReference type="EMBL" id="MDV2474518.1"/>
    </source>
</evidence>
<evidence type="ECO:0000256" key="1">
    <source>
        <dbReference type="SAM" id="MobiDB-lite"/>
    </source>
</evidence>
<keyword evidence="2" id="KW-0812">Transmembrane</keyword>